<evidence type="ECO:0000313" key="2">
    <source>
        <dbReference type="EMBL" id="EYR65175.1"/>
    </source>
</evidence>
<accession>A0A021VYT0</accession>
<dbReference type="OrthoDB" id="7595693at2"/>
<reference evidence="2 3" key="1">
    <citation type="submission" date="2014-01" db="EMBL/GenBank/DDBJ databases">
        <title>Actinotalea ferrariae CF5-4.</title>
        <authorList>
            <person name="Chen F."/>
            <person name="Li Y."/>
            <person name="Wang G."/>
        </authorList>
    </citation>
    <scope>NUCLEOTIDE SEQUENCE [LARGE SCALE GENOMIC DNA]</scope>
    <source>
        <strain evidence="2 3">CF5-4</strain>
    </source>
</reference>
<comment type="caution">
    <text evidence="2">The sequence shown here is derived from an EMBL/GenBank/DDBJ whole genome shotgun (WGS) entry which is preliminary data.</text>
</comment>
<evidence type="ECO:0000256" key="1">
    <source>
        <dbReference type="SAM" id="Phobius"/>
    </source>
</evidence>
<proteinExistence type="predicted"/>
<keyword evidence="1" id="KW-0812">Transmembrane</keyword>
<sequence length="220" mass="23480">MARDAAARAAQEEQDRSGRWAWFVLGGTLVVVALVVTQLVAAWRDDSAARALLADLSPLERAVLADRVVDAEEMDQALRAWVTCQESAGFRVEPGGETYGRSDFSRELGNGAAQQAAEDAGTECDRENDAIEAVWFVQHDVGRGELGAARERLVECVSGVLGTEVDLGLALSWYADAVTGPDPWDDRTAVRTCSAEVTAATSSGFAPRGLEPLLEEADLG</sequence>
<protein>
    <submittedName>
        <fullName evidence="2">Uncharacterized protein</fullName>
    </submittedName>
</protein>
<keyword evidence="1" id="KW-1133">Transmembrane helix</keyword>
<name>A0A021VYT0_9CELL</name>
<gene>
    <name evidence="2" type="ORF">N866_10050</name>
</gene>
<dbReference type="EMBL" id="AXCW01000003">
    <property type="protein sequence ID" value="EYR65175.1"/>
    <property type="molecule type" value="Genomic_DNA"/>
</dbReference>
<organism evidence="2 3">
    <name type="scientific">Actinotalea ferrariae CF5-4</name>
    <dbReference type="NCBI Taxonomy" id="948458"/>
    <lineage>
        <taxon>Bacteria</taxon>
        <taxon>Bacillati</taxon>
        <taxon>Actinomycetota</taxon>
        <taxon>Actinomycetes</taxon>
        <taxon>Micrococcales</taxon>
        <taxon>Cellulomonadaceae</taxon>
        <taxon>Actinotalea</taxon>
    </lineage>
</organism>
<dbReference type="AlphaFoldDB" id="A0A021VYT0"/>
<dbReference type="Proteomes" id="UP000019753">
    <property type="component" value="Unassembled WGS sequence"/>
</dbReference>
<feature type="transmembrane region" description="Helical" evidence="1">
    <location>
        <begin position="20"/>
        <end position="43"/>
    </location>
</feature>
<dbReference type="RefSeq" id="WP_034221299.1">
    <property type="nucleotide sequence ID" value="NZ_AXCW01000003.1"/>
</dbReference>
<evidence type="ECO:0000313" key="3">
    <source>
        <dbReference type="Proteomes" id="UP000019753"/>
    </source>
</evidence>
<keyword evidence="3" id="KW-1185">Reference proteome</keyword>
<keyword evidence="1" id="KW-0472">Membrane</keyword>